<feature type="domain" description="C2H2-type" evidence="3">
    <location>
        <begin position="278"/>
        <end position="308"/>
    </location>
</feature>
<reference evidence="4" key="1">
    <citation type="submission" date="2022-06" db="EMBL/GenBank/DDBJ databases">
        <authorList>
            <person name="Andreotti S."/>
            <person name="Wyler E."/>
        </authorList>
    </citation>
    <scope>NUCLEOTIDE SEQUENCE</scope>
</reference>
<evidence type="ECO:0000313" key="4">
    <source>
        <dbReference type="EMBL" id="CAH6852305.1"/>
    </source>
</evidence>
<feature type="compositionally biased region" description="Polar residues" evidence="2">
    <location>
        <begin position="394"/>
        <end position="403"/>
    </location>
</feature>
<feature type="compositionally biased region" description="Low complexity" evidence="2">
    <location>
        <begin position="601"/>
        <end position="615"/>
    </location>
</feature>
<keyword evidence="1" id="KW-0479">Metal-binding</keyword>
<feature type="region of interest" description="Disordered" evidence="2">
    <location>
        <begin position="601"/>
        <end position="633"/>
    </location>
</feature>
<feature type="region of interest" description="Disordered" evidence="2">
    <location>
        <begin position="781"/>
        <end position="810"/>
    </location>
</feature>
<feature type="compositionally biased region" description="Basic and acidic residues" evidence="2">
    <location>
        <begin position="550"/>
        <end position="560"/>
    </location>
</feature>
<feature type="compositionally biased region" description="Low complexity" evidence="2">
    <location>
        <begin position="368"/>
        <end position="380"/>
    </location>
</feature>
<feature type="region of interest" description="Disordered" evidence="2">
    <location>
        <begin position="130"/>
        <end position="189"/>
    </location>
</feature>
<evidence type="ECO:0000256" key="1">
    <source>
        <dbReference type="PROSITE-ProRule" id="PRU00042"/>
    </source>
</evidence>
<feature type="compositionally biased region" description="Acidic residues" evidence="2">
    <location>
        <begin position="246"/>
        <end position="259"/>
    </location>
</feature>
<protein>
    <submittedName>
        <fullName evidence="4">Zfp839 protein</fullName>
    </submittedName>
</protein>
<accession>A0AAU9ZRT7</accession>
<dbReference type="PANTHER" id="PTHR16116">
    <property type="entry name" value="ZINC FINGER PROTEIN 839"/>
    <property type="match status" value="1"/>
</dbReference>
<dbReference type="EMBL" id="CALSGD010001500">
    <property type="protein sequence ID" value="CAH6852305.1"/>
    <property type="molecule type" value="Genomic_DNA"/>
</dbReference>
<feature type="compositionally biased region" description="Gly residues" evidence="2">
    <location>
        <begin position="9"/>
        <end position="20"/>
    </location>
</feature>
<dbReference type="PROSITE" id="PS50157">
    <property type="entry name" value="ZINC_FINGER_C2H2_2"/>
    <property type="match status" value="1"/>
</dbReference>
<dbReference type="InterPro" id="IPR031885">
    <property type="entry name" value="DUF4764"/>
</dbReference>
<evidence type="ECO:0000313" key="5">
    <source>
        <dbReference type="Proteomes" id="UP001152836"/>
    </source>
</evidence>
<dbReference type="InterPro" id="IPR013087">
    <property type="entry name" value="Znf_C2H2_type"/>
</dbReference>
<proteinExistence type="predicted"/>
<keyword evidence="1" id="KW-0862">Zinc</keyword>
<dbReference type="Pfam" id="PF15961">
    <property type="entry name" value="DUF4764"/>
    <property type="match status" value="1"/>
</dbReference>
<comment type="caution">
    <text evidence="4">The sequence shown here is derived from an EMBL/GenBank/DDBJ whole genome shotgun (WGS) entry which is preliminary data.</text>
</comment>
<feature type="region of interest" description="Disordered" evidence="2">
    <location>
        <begin position="1"/>
        <end position="108"/>
    </location>
</feature>
<gene>
    <name evidence="4" type="primary">Zfp839</name>
    <name evidence="4" type="ORF">PHOROB_LOCUS11740</name>
</gene>
<dbReference type="PANTHER" id="PTHR16116:SF5">
    <property type="entry name" value="ZINC FINGER PROTEIN 839"/>
    <property type="match status" value="1"/>
</dbReference>
<dbReference type="AlphaFoldDB" id="A0AAU9ZRT7"/>
<feature type="region of interest" description="Disordered" evidence="2">
    <location>
        <begin position="368"/>
        <end position="403"/>
    </location>
</feature>
<feature type="region of interest" description="Disordered" evidence="2">
    <location>
        <begin position="550"/>
        <end position="569"/>
    </location>
</feature>
<feature type="compositionally biased region" description="Low complexity" evidence="2">
    <location>
        <begin position="177"/>
        <end position="189"/>
    </location>
</feature>
<keyword evidence="5" id="KW-1185">Reference proteome</keyword>
<dbReference type="Proteomes" id="UP001152836">
    <property type="component" value="Unassembled WGS sequence"/>
</dbReference>
<dbReference type="GO" id="GO:0008270">
    <property type="term" value="F:zinc ion binding"/>
    <property type="evidence" value="ECO:0007669"/>
    <property type="project" value="UniProtKB-KW"/>
</dbReference>
<feature type="region of interest" description="Disordered" evidence="2">
    <location>
        <begin position="242"/>
        <end position="261"/>
    </location>
</feature>
<sequence>MAGAEAEPGSGGGGGGGGSALRGQSHSAVRVAPLDPEQLRRVLEQVTRAQPPRDAGAPRPLPPQQLEAICVKVTSGDTKSKEGPMPPLAAVQPETARPGSQRPGSCRLRLCAPSPQLRMRRVQALGRAGSQMCSLGASPQPPAPPVRVQKPLPALEPVPARRARAPQATNGQGVTLSPLAASGPPVPSSSAHLLISSLRTAHTEKLKKSLKVKTRSGRISRPPKYKARDYKFIKTEDLADGHLSDSDDYSELSVDEEEQTEKGGLFGTEGCALRPKAFRCQACEKSYIGKGGLARHFKLNPGHGQPEPEMSLSQKANGSLALGCVGSQTRGLPSPALYTPATICTEEAEAGLAWRIPQNGKPVEVEETVVPEPESRSPPTLLGPEKYLEPKSGSWASQAEPSTASLLQSGTVQPNSGPAAPSRLSVPRGAQLQEVLKLGGREELVELVLPQLAQVVTLCELLLVKVERSRGARPFFPAVYKEFEELYAVVKRLCQDYLSSSGLCSQEPLEISNDEVARSLGITEFLRKKEPQSSSTPAGPCLETEEKLLEASAQKRDRGQAVEATGEGLTSVKKARTAALPTDVPECPAAISGCLQKPGSSCAPATSTGSAPAATENPSFRSEGSCGEMVPASGRSELPARQQLSVMASVDFEARHGSADPTLPCQGVSRMALYSQEAEPRGLSPAQLSGFLEENVPEHSVEQNSGTIQRSTGVCGTLPSGRGVESLLLGEWGLAGAGDLREMSQPHLRGQQGSHALPAEAAAFPLHSILPVTVPPAACVSKTVPEPGPHPGPDGSLSTNGGPSVGSEAGDVSQFLSRMEADGHRGPETEAMTFEISDVCEEVLSQGQEHIFIQTPNGLILPNPSTGSLLRSGPPERVALEALEAFHTVEAEPSQ</sequence>
<feature type="compositionally biased region" description="Low complexity" evidence="2">
    <location>
        <begin position="151"/>
        <end position="168"/>
    </location>
</feature>
<organism evidence="4 5">
    <name type="scientific">Phodopus roborovskii</name>
    <name type="common">Roborovski's desert hamster</name>
    <name type="synonym">Cricetulus roborovskii</name>
    <dbReference type="NCBI Taxonomy" id="109678"/>
    <lineage>
        <taxon>Eukaryota</taxon>
        <taxon>Metazoa</taxon>
        <taxon>Chordata</taxon>
        <taxon>Craniata</taxon>
        <taxon>Vertebrata</taxon>
        <taxon>Euteleostomi</taxon>
        <taxon>Mammalia</taxon>
        <taxon>Eutheria</taxon>
        <taxon>Euarchontoglires</taxon>
        <taxon>Glires</taxon>
        <taxon>Rodentia</taxon>
        <taxon>Myomorpha</taxon>
        <taxon>Muroidea</taxon>
        <taxon>Cricetidae</taxon>
        <taxon>Cricetinae</taxon>
        <taxon>Phodopus</taxon>
    </lineage>
</organism>
<evidence type="ECO:0000259" key="3">
    <source>
        <dbReference type="PROSITE" id="PS50157"/>
    </source>
</evidence>
<dbReference type="InterPro" id="IPR039946">
    <property type="entry name" value="ZN839"/>
</dbReference>
<evidence type="ECO:0000256" key="2">
    <source>
        <dbReference type="SAM" id="MobiDB-lite"/>
    </source>
</evidence>
<keyword evidence="1" id="KW-0863">Zinc-finger</keyword>
<name>A0AAU9ZRT7_PHORO</name>